<dbReference type="PANTHER" id="PTHR37811">
    <property type="entry name" value="BLL5343 PROTEIN"/>
    <property type="match status" value="1"/>
</dbReference>
<dbReference type="PANTHER" id="PTHR37811:SF2">
    <property type="entry name" value="ABM DOMAIN-CONTAINING PROTEIN"/>
    <property type="match status" value="1"/>
</dbReference>
<accession>A0AA41H7X5</accession>
<evidence type="ECO:0000313" key="4">
    <source>
        <dbReference type="Proteomes" id="UP001155901"/>
    </source>
</evidence>
<organism evidence="2 4">
    <name type="scientific">Duganella violaceipulchra</name>
    <dbReference type="NCBI Taxonomy" id="2849652"/>
    <lineage>
        <taxon>Bacteria</taxon>
        <taxon>Pseudomonadati</taxon>
        <taxon>Pseudomonadota</taxon>
        <taxon>Betaproteobacteria</taxon>
        <taxon>Burkholderiales</taxon>
        <taxon>Oxalobacteraceae</taxon>
        <taxon>Telluria group</taxon>
        <taxon>Duganella</taxon>
    </lineage>
</organism>
<dbReference type="RefSeq" id="WP_217942211.1">
    <property type="nucleotide sequence ID" value="NZ_JAHTGR010000005.1"/>
</dbReference>
<evidence type="ECO:0000313" key="5">
    <source>
        <dbReference type="Proteomes" id="UP001162889"/>
    </source>
</evidence>
<dbReference type="EMBL" id="JAHTGR010000005">
    <property type="protein sequence ID" value="MBV6321466.1"/>
    <property type="molecule type" value="Genomic_DNA"/>
</dbReference>
<name>A0AA41H7X5_9BURK</name>
<gene>
    <name evidence="2" type="ORF">KVP70_11005</name>
    <name evidence="3" type="ORF">L1274_001977</name>
</gene>
<reference evidence="2" key="1">
    <citation type="submission" date="2021-07" db="EMBL/GenBank/DDBJ databases">
        <title>Characterization of violacein-producing bacteria and related species.</title>
        <authorList>
            <person name="Wilson H.S."/>
            <person name="De Leon M.E."/>
        </authorList>
    </citation>
    <scope>NUCLEOTIDE SEQUENCE</scope>
    <source>
        <strain evidence="2">HSC-15S17</strain>
    </source>
</reference>
<dbReference type="GO" id="GO:0004497">
    <property type="term" value="F:monooxygenase activity"/>
    <property type="evidence" value="ECO:0007669"/>
    <property type="project" value="UniProtKB-KW"/>
</dbReference>
<dbReference type="Proteomes" id="UP001155901">
    <property type="component" value="Unassembled WGS sequence"/>
</dbReference>
<sequence>MIVVVFRSRLNPEHQAEYQQWAARMSMLAKDIPGHVSHKGFTAQDGERVTIVEFETEQAMRTWATHPEHVAAKKLGRGSFFSEYSVKICQLQRESTFP</sequence>
<feature type="domain" description="ABM" evidence="1">
    <location>
        <begin position="1"/>
        <end position="74"/>
    </location>
</feature>
<keyword evidence="2" id="KW-0560">Oxidoreductase</keyword>
<dbReference type="EMBL" id="JALJZU010000003">
    <property type="protein sequence ID" value="MCP2008277.1"/>
    <property type="molecule type" value="Genomic_DNA"/>
</dbReference>
<dbReference type="InterPro" id="IPR007138">
    <property type="entry name" value="ABM_dom"/>
</dbReference>
<evidence type="ECO:0000259" key="1">
    <source>
        <dbReference type="Pfam" id="PF03992"/>
    </source>
</evidence>
<evidence type="ECO:0000313" key="3">
    <source>
        <dbReference type="EMBL" id="MCP2008277.1"/>
    </source>
</evidence>
<dbReference type="Pfam" id="PF03992">
    <property type="entry name" value="ABM"/>
    <property type="match status" value="1"/>
</dbReference>
<comment type="caution">
    <text evidence="2">The sequence shown here is derived from an EMBL/GenBank/DDBJ whole genome shotgun (WGS) entry which is preliminary data.</text>
</comment>
<dbReference type="AlphaFoldDB" id="A0AA41H7X5"/>
<dbReference type="InterPro" id="IPR052936">
    <property type="entry name" value="Jasmonate_Hydroxylase-like"/>
</dbReference>
<dbReference type="Proteomes" id="UP001162889">
    <property type="component" value="Unassembled WGS sequence"/>
</dbReference>
<keyword evidence="2" id="KW-0503">Monooxygenase</keyword>
<evidence type="ECO:0000313" key="2">
    <source>
        <dbReference type="EMBL" id="MBV6321466.1"/>
    </source>
</evidence>
<reference evidence="3" key="2">
    <citation type="submission" date="2022-03" db="EMBL/GenBank/DDBJ databases">
        <title>Genome Encyclopedia of Bacteria and Archaea VI: Functional Genomics of Type Strains.</title>
        <authorList>
            <person name="Whitman W."/>
        </authorList>
    </citation>
    <scope>NUCLEOTIDE SEQUENCE</scope>
    <source>
        <strain evidence="3">HSC-15S17</strain>
    </source>
</reference>
<proteinExistence type="predicted"/>
<protein>
    <submittedName>
        <fullName evidence="2">Antibiotic biosynthesis monooxygenase</fullName>
    </submittedName>
    <submittedName>
        <fullName evidence="3">Heme-degrading monooxygenase HmoA</fullName>
    </submittedName>
</protein>
<keyword evidence="5" id="KW-1185">Reference proteome</keyword>